<dbReference type="AlphaFoldDB" id="A0A9N9JFD7"/>
<sequence>NGEGAYLWFINETKIDKEKYLNLKSLENWNPDDDKLTVVTSNNAGSEDFAATSNRKKSDGHGKRLDDVETDDVETDDEIKDVQGDYKGFDYYKKSKDARWRGALKLHWKLPANVRNIIQEERGGSTSSKNS</sequence>
<protein>
    <submittedName>
        <fullName evidence="2">15669_t:CDS:1</fullName>
    </submittedName>
</protein>
<comment type="caution">
    <text evidence="2">The sequence shown here is derived from an EMBL/GenBank/DDBJ whole genome shotgun (WGS) entry which is preliminary data.</text>
</comment>
<feature type="non-terminal residue" evidence="2">
    <location>
        <position position="131"/>
    </location>
</feature>
<evidence type="ECO:0000313" key="3">
    <source>
        <dbReference type="Proteomes" id="UP000789342"/>
    </source>
</evidence>
<accession>A0A9N9JFD7</accession>
<keyword evidence="3" id="KW-1185">Reference proteome</keyword>
<dbReference type="Proteomes" id="UP000789342">
    <property type="component" value="Unassembled WGS sequence"/>
</dbReference>
<dbReference type="EMBL" id="CAJVPV010051107">
    <property type="protein sequence ID" value="CAG8778836.1"/>
    <property type="molecule type" value="Genomic_DNA"/>
</dbReference>
<gene>
    <name evidence="2" type="ORF">AMORRO_LOCUS17143</name>
</gene>
<feature type="non-terminal residue" evidence="2">
    <location>
        <position position="1"/>
    </location>
</feature>
<evidence type="ECO:0000313" key="2">
    <source>
        <dbReference type="EMBL" id="CAG8778836.1"/>
    </source>
</evidence>
<name>A0A9N9JFD7_9GLOM</name>
<reference evidence="2" key="1">
    <citation type="submission" date="2021-06" db="EMBL/GenBank/DDBJ databases">
        <authorList>
            <person name="Kallberg Y."/>
            <person name="Tangrot J."/>
            <person name="Rosling A."/>
        </authorList>
    </citation>
    <scope>NUCLEOTIDE SEQUENCE</scope>
    <source>
        <strain evidence="2">CL551</strain>
    </source>
</reference>
<feature type="compositionally biased region" description="Basic and acidic residues" evidence="1">
    <location>
        <begin position="56"/>
        <end position="67"/>
    </location>
</feature>
<proteinExistence type="predicted"/>
<feature type="region of interest" description="Disordered" evidence="1">
    <location>
        <begin position="43"/>
        <end position="71"/>
    </location>
</feature>
<organism evidence="2 3">
    <name type="scientific">Acaulospora morrowiae</name>
    <dbReference type="NCBI Taxonomy" id="94023"/>
    <lineage>
        <taxon>Eukaryota</taxon>
        <taxon>Fungi</taxon>
        <taxon>Fungi incertae sedis</taxon>
        <taxon>Mucoromycota</taxon>
        <taxon>Glomeromycotina</taxon>
        <taxon>Glomeromycetes</taxon>
        <taxon>Diversisporales</taxon>
        <taxon>Acaulosporaceae</taxon>
        <taxon>Acaulospora</taxon>
    </lineage>
</organism>
<evidence type="ECO:0000256" key="1">
    <source>
        <dbReference type="SAM" id="MobiDB-lite"/>
    </source>
</evidence>